<dbReference type="Pfam" id="PF02944">
    <property type="entry name" value="BESS"/>
    <property type="match status" value="1"/>
</dbReference>
<dbReference type="GO" id="GO:0003677">
    <property type="term" value="F:DNA binding"/>
    <property type="evidence" value="ECO:0007669"/>
    <property type="project" value="InterPro"/>
</dbReference>
<gene>
    <name evidence="4" type="ORF">JTE90_000107</name>
</gene>
<evidence type="ECO:0000256" key="1">
    <source>
        <dbReference type="PROSITE-ProRule" id="PRU00371"/>
    </source>
</evidence>
<dbReference type="AlphaFoldDB" id="A0AAV6V2E9"/>
<dbReference type="GO" id="GO:0005634">
    <property type="term" value="C:nucleus"/>
    <property type="evidence" value="ECO:0007669"/>
    <property type="project" value="UniProtKB-SubCell"/>
</dbReference>
<dbReference type="EMBL" id="JAFNEN010000196">
    <property type="protein sequence ID" value="KAG8190008.1"/>
    <property type="molecule type" value="Genomic_DNA"/>
</dbReference>
<protein>
    <recommendedName>
        <fullName evidence="6">MADF domain-containing protein</fullName>
    </recommendedName>
</protein>
<dbReference type="PANTHER" id="PTHR12243">
    <property type="entry name" value="MADF DOMAIN TRANSCRIPTION FACTOR"/>
    <property type="match status" value="1"/>
</dbReference>
<dbReference type="GO" id="GO:0005667">
    <property type="term" value="C:transcription regulator complex"/>
    <property type="evidence" value="ECO:0007669"/>
    <property type="project" value="TreeGrafter"/>
</dbReference>
<comment type="subcellular location">
    <subcellularLocation>
        <location evidence="1">Nucleus</location>
    </subcellularLocation>
</comment>
<dbReference type="InterPro" id="IPR006578">
    <property type="entry name" value="MADF-dom"/>
</dbReference>
<keyword evidence="1" id="KW-0539">Nucleus</keyword>
<feature type="domain" description="MADF" evidence="2">
    <location>
        <begin position="10"/>
        <end position="94"/>
    </location>
</feature>
<dbReference type="InterPro" id="IPR039353">
    <property type="entry name" value="TF_Adf1"/>
</dbReference>
<evidence type="ECO:0008006" key="6">
    <source>
        <dbReference type="Google" id="ProtNLM"/>
    </source>
</evidence>
<organism evidence="4 5">
    <name type="scientific">Oedothorax gibbosus</name>
    <dbReference type="NCBI Taxonomy" id="931172"/>
    <lineage>
        <taxon>Eukaryota</taxon>
        <taxon>Metazoa</taxon>
        <taxon>Ecdysozoa</taxon>
        <taxon>Arthropoda</taxon>
        <taxon>Chelicerata</taxon>
        <taxon>Arachnida</taxon>
        <taxon>Araneae</taxon>
        <taxon>Araneomorphae</taxon>
        <taxon>Entelegynae</taxon>
        <taxon>Araneoidea</taxon>
        <taxon>Linyphiidae</taxon>
        <taxon>Erigoninae</taxon>
        <taxon>Oedothorax</taxon>
    </lineage>
</organism>
<keyword evidence="5" id="KW-1185">Reference proteome</keyword>
<dbReference type="Pfam" id="PF10545">
    <property type="entry name" value="MADF_DNA_bdg"/>
    <property type="match status" value="1"/>
</dbReference>
<dbReference type="Proteomes" id="UP000827092">
    <property type="component" value="Unassembled WGS sequence"/>
</dbReference>
<evidence type="ECO:0000259" key="3">
    <source>
        <dbReference type="PROSITE" id="PS51031"/>
    </source>
</evidence>
<evidence type="ECO:0000259" key="2">
    <source>
        <dbReference type="PROSITE" id="PS51029"/>
    </source>
</evidence>
<dbReference type="GO" id="GO:0006357">
    <property type="term" value="P:regulation of transcription by RNA polymerase II"/>
    <property type="evidence" value="ECO:0007669"/>
    <property type="project" value="TreeGrafter"/>
</dbReference>
<proteinExistence type="predicted"/>
<comment type="caution">
    <text evidence="4">The sequence shown here is derived from an EMBL/GenBank/DDBJ whole genome shotgun (WGS) entry which is preliminary data.</text>
</comment>
<dbReference type="PROSITE" id="PS51031">
    <property type="entry name" value="BESS"/>
    <property type="match status" value="1"/>
</dbReference>
<dbReference type="InterPro" id="IPR004210">
    <property type="entry name" value="BESS_motif"/>
</dbReference>
<evidence type="ECO:0000313" key="4">
    <source>
        <dbReference type="EMBL" id="KAG8190008.1"/>
    </source>
</evidence>
<dbReference type="PROSITE" id="PS51029">
    <property type="entry name" value="MADF"/>
    <property type="match status" value="1"/>
</dbReference>
<dbReference type="PANTHER" id="PTHR12243:SF60">
    <property type="entry name" value="SI:CH211-15D5.12-RELATED"/>
    <property type="match status" value="1"/>
</dbReference>
<dbReference type="SMART" id="SM00595">
    <property type="entry name" value="MADF"/>
    <property type="match status" value="1"/>
</dbReference>
<evidence type="ECO:0000313" key="5">
    <source>
        <dbReference type="Proteomes" id="UP000827092"/>
    </source>
</evidence>
<reference evidence="4 5" key="1">
    <citation type="journal article" date="2022" name="Nat. Ecol. Evol.">
        <title>A masculinizing supergene underlies an exaggerated male reproductive morph in a spider.</title>
        <authorList>
            <person name="Hendrickx F."/>
            <person name="De Corte Z."/>
            <person name="Sonet G."/>
            <person name="Van Belleghem S.M."/>
            <person name="Kostlbacher S."/>
            <person name="Vangestel C."/>
        </authorList>
    </citation>
    <scope>NUCLEOTIDE SEQUENCE [LARGE SCALE GENOMIC DNA]</scope>
    <source>
        <strain evidence="4">W744_W776</strain>
    </source>
</reference>
<feature type="domain" description="BESS" evidence="3">
    <location>
        <begin position="189"/>
        <end position="228"/>
    </location>
</feature>
<sequence>MERSGIHNEILINEVHKRRSLWDQKSLDYNNRALKSKDWESVSEELNTSVDEVKNHWKLLKDSFNSEVRNLKHNSNTPKWIHMEQMSFLLSGTNSLLLPTAYLAHIEADNQSNASSCDNKPLVESVYSLEERPSPPSKKKKINHNYAQSSNLSTHFQPSNVSKILGSNMLQSTPALALNDQGTSRPEHSNADYLFLMSLLPTFKKMSPKRKMLLKIKMMQDVYNVMFNDSEVLINNNSCDSGFNSVSSGS</sequence>
<accession>A0AAV6V2E9</accession>
<name>A0AAV6V2E9_9ARAC</name>